<accession>A0A0L1KC47</accession>
<gene>
    <name evidence="1" type="ORF">J121_627</name>
</gene>
<reference evidence="1" key="1">
    <citation type="submission" date="2015-02" db="EMBL/GenBank/DDBJ databases">
        <authorList>
            <person name="Chooi Y.-H."/>
        </authorList>
    </citation>
    <scope>NUCLEOTIDE SEQUENCE [LARGE SCALE GENOMIC DNA]</scope>
    <source>
        <strain evidence="1">LAMA 915</strain>
    </source>
</reference>
<dbReference type="AlphaFoldDB" id="A0A0L1KC47"/>
<protein>
    <submittedName>
        <fullName evidence="1">Uncharacterized protein</fullName>
    </submittedName>
</protein>
<evidence type="ECO:0000313" key="1">
    <source>
        <dbReference type="EMBL" id="KNH01496.1"/>
    </source>
</evidence>
<dbReference type="GeneID" id="93686225"/>
<sequence length="46" mass="4939">MNEAIFTLVAAVAVLGVMALPAILSKRINHGEARFKSDNGKPKDDE</sequence>
<name>A0A0L1KC47_9SPHN</name>
<evidence type="ECO:0000313" key="2">
    <source>
        <dbReference type="Proteomes" id="UP000037446"/>
    </source>
</evidence>
<comment type="caution">
    <text evidence="1">The sequence shown here is derived from an EMBL/GenBank/DDBJ whole genome shotgun (WGS) entry which is preliminary data.</text>
</comment>
<dbReference type="PATRIC" id="fig|1306953.7.peg.635"/>
<organism evidence="1 2">
    <name type="scientific">Qipengyuania citrea LAMA 915</name>
    <dbReference type="NCBI Taxonomy" id="1306953"/>
    <lineage>
        <taxon>Bacteria</taxon>
        <taxon>Pseudomonadati</taxon>
        <taxon>Pseudomonadota</taxon>
        <taxon>Alphaproteobacteria</taxon>
        <taxon>Sphingomonadales</taxon>
        <taxon>Erythrobacteraceae</taxon>
        <taxon>Qipengyuania</taxon>
    </lineage>
</organism>
<dbReference type="RefSeq" id="WP_156488953.1">
    <property type="nucleotide sequence ID" value="NZ_JYNE01000026.1"/>
</dbReference>
<proteinExistence type="predicted"/>
<dbReference type="EMBL" id="JYNE01000026">
    <property type="protein sequence ID" value="KNH01496.1"/>
    <property type="molecule type" value="Genomic_DNA"/>
</dbReference>
<dbReference type="Proteomes" id="UP000037446">
    <property type="component" value="Unassembled WGS sequence"/>
</dbReference>